<comment type="similarity">
    <text evidence="1">Belongs to the UPF0065 (bug) family.</text>
</comment>
<dbReference type="RefSeq" id="WP_371438136.1">
    <property type="nucleotide sequence ID" value="NZ_JBHSRS010000083.1"/>
</dbReference>
<evidence type="ECO:0000313" key="3">
    <source>
        <dbReference type="Proteomes" id="UP001596270"/>
    </source>
</evidence>
<evidence type="ECO:0000256" key="1">
    <source>
        <dbReference type="ARBA" id="ARBA00006987"/>
    </source>
</evidence>
<dbReference type="InterPro" id="IPR005064">
    <property type="entry name" value="BUG"/>
</dbReference>
<dbReference type="InterPro" id="IPR042100">
    <property type="entry name" value="Bug_dom1"/>
</dbReference>
<dbReference type="Proteomes" id="UP001596270">
    <property type="component" value="Unassembled WGS sequence"/>
</dbReference>
<dbReference type="CDD" id="cd07012">
    <property type="entry name" value="PBP2_Bug_TTT"/>
    <property type="match status" value="1"/>
</dbReference>
<dbReference type="Gene3D" id="3.40.190.10">
    <property type="entry name" value="Periplasmic binding protein-like II"/>
    <property type="match status" value="1"/>
</dbReference>
<proteinExistence type="inferred from homology"/>
<dbReference type="Pfam" id="PF03401">
    <property type="entry name" value="TctC"/>
    <property type="match status" value="1"/>
</dbReference>
<dbReference type="Gene3D" id="3.40.190.150">
    <property type="entry name" value="Bordetella uptake gene, domain 1"/>
    <property type="match status" value="1"/>
</dbReference>
<dbReference type="PANTHER" id="PTHR42928">
    <property type="entry name" value="TRICARBOXYLATE-BINDING PROTEIN"/>
    <property type="match status" value="1"/>
</dbReference>
<keyword evidence="3" id="KW-1185">Reference proteome</keyword>
<dbReference type="PROSITE" id="PS51257">
    <property type="entry name" value="PROKAR_LIPOPROTEIN"/>
    <property type="match status" value="1"/>
</dbReference>
<name>A0ABW1U1Z3_9BURK</name>
<gene>
    <name evidence="2" type="ORF">ACFQND_19960</name>
</gene>
<dbReference type="EMBL" id="JBHSRS010000083">
    <property type="protein sequence ID" value="MFC6283510.1"/>
    <property type="molecule type" value="Genomic_DNA"/>
</dbReference>
<reference evidence="3" key="1">
    <citation type="journal article" date="2019" name="Int. J. Syst. Evol. Microbiol.">
        <title>The Global Catalogue of Microorganisms (GCM) 10K type strain sequencing project: providing services to taxonomists for standard genome sequencing and annotation.</title>
        <authorList>
            <consortium name="The Broad Institute Genomics Platform"/>
            <consortium name="The Broad Institute Genome Sequencing Center for Infectious Disease"/>
            <person name="Wu L."/>
            <person name="Ma J."/>
        </authorList>
    </citation>
    <scope>NUCLEOTIDE SEQUENCE [LARGE SCALE GENOMIC DNA]</scope>
    <source>
        <strain evidence="3">CCUG 39402</strain>
    </source>
</reference>
<organism evidence="2 3">
    <name type="scientific">Polaromonas aquatica</name>
    <dbReference type="NCBI Taxonomy" id="332657"/>
    <lineage>
        <taxon>Bacteria</taxon>
        <taxon>Pseudomonadati</taxon>
        <taxon>Pseudomonadota</taxon>
        <taxon>Betaproteobacteria</taxon>
        <taxon>Burkholderiales</taxon>
        <taxon>Comamonadaceae</taxon>
        <taxon>Polaromonas</taxon>
    </lineage>
</organism>
<protein>
    <submittedName>
        <fullName evidence="2">Bug family tripartite tricarboxylate transporter substrate binding protein</fullName>
    </submittedName>
</protein>
<comment type="caution">
    <text evidence="2">The sequence shown here is derived from an EMBL/GenBank/DDBJ whole genome shotgun (WGS) entry which is preliminary data.</text>
</comment>
<dbReference type="SUPFAM" id="SSF53850">
    <property type="entry name" value="Periplasmic binding protein-like II"/>
    <property type="match status" value="1"/>
</dbReference>
<sequence length="327" mass="34370">MNGSRRQVLAGTFALGCSALAKGVFAQDAWPSKPIRFISAGAPGGGSDIFVRVLETRLKDKLGQNLFIENHPGAGGMTAAAVANSARPDGYTFFISNVATNGIGVSLYRKPTFDPKKDLPPVARIATFSNALAIRSDRGINSVADLVAYLRANPKKGFFGSAGSGTSSHLSSLLFGQRIGVELTHVPYKGTAANLNALLAGEVLFSMDNLPLYTQHAKAGTLKLLAVTRNVRSPGNPDLPTMQEAGIKDFDISSWYGISAATGTPQAIIDRMGLEIVNGLADPSVVSKIRDIGADPAPLGPQAYAAFINSEIQKWMPLVKSSGAIVD</sequence>
<dbReference type="PIRSF" id="PIRSF017082">
    <property type="entry name" value="YflP"/>
    <property type="match status" value="1"/>
</dbReference>
<dbReference type="PANTHER" id="PTHR42928:SF5">
    <property type="entry name" value="BLR1237 PROTEIN"/>
    <property type="match status" value="1"/>
</dbReference>
<evidence type="ECO:0000313" key="2">
    <source>
        <dbReference type="EMBL" id="MFC6283510.1"/>
    </source>
</evidence>
<accession>A0ABW1U1Z3</accession>